<proteinExistence type="predicted"/>
<reference evidence="2" key="1">
    <citation type="journal article" date="2024" name="Int. J. Syst. Evol. Microbiol.">
        <title>Polycladomyces zharkentensis sp. nov., a novel thermophilic cellulose- and starch-degrading member of the Bacillota from a geothermal aquifer in Kazakhstan.</title>
        <authorList>
            <person name="Mashzhan A."/>
            <person name="Kistaubayeva A."/>
            <person name="Javier-Lopez R."/>
            <person name="Bissenova U."/>
            <person name="Bissenbay A."/>
            <person name="Birkeland N.K."/>
        </authorList>
    </citation>
    <scope>NUCLEOTIDE SEQUENCE</scope>
    <source>
        <strain evidence="2">ZKZ2T</strain>
    </source>
</reference>
<dbReference type="RefSeq" id="WP_205493989.1">
    <property type="nucleotide sequence ID" value="NZ_JAFHAP010000007.1"/>
</dbReference>
<keyword evidence="3" id="KW-1185">Reference proteome</keyword>
<name>A0ABS2WI39_9BACL</name>
<feature type="transmembrane region" description="Helical" evidence="1">
    <location>
        <begin position="104"/>
        <end position="125"/>
    </location>
</feature>
<evidence type="ECO:0000256" key="1">
    <source>
        <dbReference type="SAM" id="Phobius"/>
    </source>
</evidence>
<evidence type="ECO:0000313" key="2">
    <source>
        <dbReference type="EMBL" id="MBN2909189.1"/>
    </source>
</evidence>
<accession>A0ABS2WI39</accession>
<gene>
    <name evidence="2" type="ORF">JQC72_06590</name>
</gene>
<organism evidence="2 3">
    <name type="scientific">Polycladomyces zharkentensis</name>
    <dbReference type="NCBI Taxonomy" id="2807616"/>
    <lineage>
        <taxon>Bacteria</taxon>
        <taxon>Bacillati</taxon>
        <taxon>Bacillota</taxon>
        <taxon>Bacilli</taxon>
        <taxon>Bacillales</taxon>
        <taxon>Thermoactinomycetaceae</taxon>
        <taxon>Polycladomyces</taxon>
    </lineage>
</organism>
<keyword evidence="1" id="KW-1133">Transmembrane helix</keyword>
<feature type="transmembrane region" description="Helical" evidence="1">
    <location>
        <begin position="61"/>
        <end position="92"/>
    </location>
</feature>
<feature type="transmembrane region" description="Helical" evidence="1">
    <location>
        <begin position="178"/>
        <end position="204"/>
    </location>
</feature>
<dbReference type="EMBL" id="JAFHAP010000007">
    <property type="protein sequence ID" value="MBN2909189.1"/>
    <property type="molecule type" value="Genomic_DNA"/>
</dbReference>
<evidence type="ECO:0008006" key="4">
    <source>
        <dbReference type="Google" id="ProtNLM"/>
    </source>
</evidence>
<sequence length="209" mass="23706">MEEERVNPWLSMWRKPRETVRIYLDEGLTKWLWLLPILIGIKLFLDNADVQNVGDQVSVGSILFLSIIFGIVIGLTHWFLLSGAITLIGNLLSIRAEWSAVRKAVSLSYVPAAWMLLLWIVRLFAFGVENFTPQTPTIDASIPKLTLIVFCYIIDYIVMVFSFIVLSKSVAEVYEFSAWKAFGLILLSVIVLAMVFLILLLPVVHKMST</sequence>
<dbReference type="Proteomes" id="UP001177120">
    <property type="component" value="Unassembled WGS sequence"/>
</dbReference>
<keyword evidence="1" id="KW-0472">Membrane</keyword>
<comment type="caution">
    <text evidence="2">The sequence shown here is derived from an EMBL/GenBank/DDBJ whole genome shotgun (WGS) entry which is preliminary data.</text>
</comment>
<evidence type="ECO:0000313" key="3">
    <source>
        <dbReference type="Proteomes" id="UP001177120"/>
    </source>
</evidence>
<feature type="transmembrane region" description="Helical" evidence="1">
    <location>
        <begin position="145"/>
        <end position="166"/>
    </location>
</feature>
<keyword evidence="1" id="KW-0812">Transmembrane</keyword>
<protein>
    <recommendedName>
        <fullName evidence="4">Yip1 domain-containing protein</fullName>
    </recommendedName>
</protein>